<reference evidence="1" key="1">
    <citation type="submission" date="2020-07" db="EMBL/GenBank/DDBJ databases">
        <title>Multicomponent nature underlies the extraordinary mechanical properties of spider dragline silk.</title>
        <authorList>
            <person name="Kono N."/>
            <person name="Nakamura H."/>
            <person name="Mori M."/>
            <person name="Yoshida Y."/>
            <person name="Ohtoshi R."/>
            <person name="Malay A.D."/>
            <person name="Moran D.A.P."/>
            <person name="Tomita M."/>
            <person name="Numata K."/>
            <person name="Arakawa K."/>
        </authorList>
    </citation>
    <scope>NUCLEOTIDE SEQUENCE</scope>
</reference>
<evidence type="ECO:0000313" key="2">
    <source>
        <dbReference type="Proteomes" id="UP000887116"/>
    </source>
</evidence>
<name>A0A8X6GZ39_TRICU</name>
<comment type="caution">
    <text evidence="1">The sequence shown here is derived from an EMBL/GenBank/DDBJ whole genome shotgun (WGS) entry which is preliminary data.</text>
</comment>
<keyword evidence="2" id="KW-1185">Reference proteome</keyword>
<dbReference type="AlphaFoldDB" id="A0A8X6GZ39"/>
<accession>A0A8X6GZ39</accession>
<organism evidence="1 2">
    <name type="scientific">Trichonephila clavata</name>
    <name type="common">Joro spider</name>
    <name type="synonym">Nephila clavata</name>
    <dbReference type="NCBI Taxonomy" id="2740835"/>
    <lineage>
        <taxon>Eukaryota</taxon>
        <taxon>Metazoa</taxon>
        <taxon>Ecdysozoa</taxon>
        <taxon>Arthropoda</taxon>
        <taxon>Chelicerata</taxon>
        <taxon>Arachnida</taxon>
        <taxon>Araneae</taxon>
        <taxon>Araneomorphae</taxon>
        <taxon>Entelegynae</taxon>
        <taxon>Araneoidea</taxon>
        <taxon>Nephilidae</taxon>
        <taxon>Trichonephila</taxon>
    </lineage>
</organism>
<sequence>MIRNFFFGDLFRKQHRVSQFELQQKLETKYIPTFYIIRLLHHLNFGTSVTVEEGSSGQLELTHSNEVHLQISPLSSFTISQGPHCVSVTITMRGQGKKSPKRIKLSKKPVLLEK</sequence>
<dbReference type="Proteomes" id="UP000887116">
    <property type="component" value="Unassembled WGS sequence"/>
</dbReference>
<protein>
    <submittedName>
        <fullName evidence="1">Uncharacterized protein</fullName>
    </submittedName>
</protein>
<proteinExistence type="predicted"/>
<evidence type="ECO:0000313" key="1">
    <source>
        <dbReference type="EMBL" id="GFQ76689.1"/>
    </source>
</evidence>
<dbReference type="EMBL" id="BMAO01031639">
    <property type="protein sequence ID" value="GFQ76689.1"/>
    <property type="molecule type" value="Genomic_DNA"/>
</dbReference>
<gene>
    <name evidence="1" type="ORF">TNCT_348601</name>
</gene>